<gene>
    <name evidence="1" type="ORF">ERS852520_01459</name>
</gene>
<evidence type="ECO:0000313" key="1">
    <source>
        <dbReference type="EMBL" id="CUP49016.1"/>
    </source>
</evidence>
<reference evidence="1 2" key="1">
    <citation type="submission" date="2015-09" db="EMBL/GenBank/DDBJ databases">
        <authorList>
            <consortium name="Pathogen Informatics"/>
        </authorList>
    </citation>
    <scope>NUCLEOTIDE SEQUENCE [LARGE SCALE GENOMIC DNA]</scope>
    <source>
        <strain evidence="1 2">2789STDY5834908</strain>
    </source>
</reference>
<dbReference type="Proteomes" id="UP000095564">
    <property type="component" value="Unassembled WGS sequence"/>
</dbReference>
<evidence type="ECO:0000313" key="2">
    <source>
        <dbReference type="Proteomes" id="UP000095564"/>
    </source>
</evidence>
<sequence>MRKSESFYENVFFDDEEEGKPVSDLKKKKALKDAAILEIQLYIPDFSGNPEEIKCDLKSMDFVFRKQESGQTKYSPYSLPIKYDEKFTLVIEK</sequence>
<accession>A0A174NN25</accession>
<proteinExistence type="predicted"/>
<dbReference type="AlphaFoldDB" id="A0A174NN25"/>
<protein>
    <submittedName>
        <fullName evidence="1">Uncharacterized protein</fullName>
    </submittedName>
</protein>
<dbReference type="EMBL" id="CZAU01000013">
    <property type="protein sequence ID" value="CUP49016.1"/>
    <property type="molecule type" value="Genomic_DNA"/>
</dbReference>
<name>A0A174NN25_ANAHA</name>
<organism evidence="1 2">
    <name type="scientific">Anaerostipes hadrus</name>
    <dbReference type="NCBI Taxonomy" id="649756"/>
    <lineage>
        <taxon>Bacteria</taxon>
        <taxon>Bacillati</taxon>
        <taxon>Bacillota</taxon>
        <taxon>Clostridia</taxon>
        <taxon>Lachnospirales</taxon>
        <taxon>Lachnospiraceae</taxon>
        <taxon>Anaerostipes</taxon>
    </lineage>
</organism>